<feature type="binding site" evidence="6">
    <location>
        <position position="414"/>
    </location>
    <ligand>
        <name>ATP</name>
        <dbReference type="ChEBI" id="CHEBI:30616"/>
    </ligand>
</feature>
<dbReference type="NCBIfam" id="NF009488">
    <property type="entry name" value="PRK12850.1"/>
    <property type="match status" value="1"/>
</dbReference>
<protein>
    <recommendedName>
        <fullName evidence="6">Chaperonin GroEL</fullName>
        <ecNumber evidence="6">5.6.1.7</ecNumber>
    </recommendedName>
    <alternativeName>
        <fullName evidence="6">60 kDa chaperonin</fullName>
    </alternativeName>
    <alternativeName>
        <fullName evidence="6">Chaperonin-60</fullName>
        <shortName evidence="6">Cpn60</shortName>
    </alternativeName>
</protein>
<dbReference type="PRINTS" id="PR00298">
    <property type="entry name" value="CHAPERONIN60"/>
</dbReference>
<dbReference type="EMBL" id="JAENIJ010000003">
    <property type="protein sequence ID" value="MBK1881388.1"/>
    <property type="molecule type" value="Genomic_DNA"/>
</dbReference>
<comment type="function">
    <text evidence="6 8">Together with its co-chaperonin GroES, plays an essential role in assisting protein folding. The GroEL-GroES system forms a nano-cage that allows encapsulation of the non-native substrate proteins and provides a physical environment optimized to promote and accelerate protein folding.</text>
</comment>
<dbReference type="InterPro" id="IPR027409">
    <property type="entry name" value="GroEL-like_apical_dom_sf"/>
</dbReference>
<evidence type="ECO:0000256" key="6">
    <source>
        <dbReference type="HAMAP-Rule" id="MF_00600"/>
    </source>
</evidence>
<comment type="subcellular location">
    <subcellularLocation>
        <location evidence="6">Cytoplasm</location>
    </subcellularLocation>
</comment>
<sequence length="546" mass="57483">MAKQLQFDEAARQALLRGVEKLARAVKATLGPAGRNVILDKKFGSPTITKDGVSVAKEIELDDPYENMGAQLIREVSSKTSDIAGDGTTTATVLAEAIYKEGLRNVTAGANPISLQRGIMKATEAIVAQLRELSKTVSDTKEIAQVATVSANWDKEIGSIIAEAMDKVGKDGTITVEEAKGIETTLDVVEGMQFDKGYLSPYFVTNPESMETFLENAYILINEKKISSLKDLLPLLEKIAKTGRPLLIIAEDVEGEALAALVVNKLRGVLNVAAVKAPGFGDRRKAMLEDIAILTGGRVITDDLGIKLESVEVSDLGEAKRLTITKENTVIVEGGGTSDAITGRVNQIRRQIEETTSDYDREKLQERLAKLAGGVAVINVGAATETEMKEKKARVEDALHATRAAVEEGIVPGGGTALIRAQAACGDLGLVGDEATGAGIISRAVEAPLRQLVSNAGREGALVVERVKSGKGGEGYNVATDTFEDLIESGVVDPTKVTRSALQNAASIAGLLLTTEALITDLPEKEAPAAAHDHGGMGGMGGMGGF</sequence>
<evidence type="ECO:0000256" key="3">
    <source>
        <dbReference type="ARBA" id="ARBA00022840"/>
    </source>
</evidence>
<keyword evidence="2 6" id="KW-0547">Nucleotide-binding</keyword>
<keyword evidence="3 6" id="KW-0067">ATP-binding</keyword>
<dbReference type="GO" id="GO:0051082">
    <property type="term" value="F:unfolded protein binding"/>
    <property type="evidence" value="ECO:0007669"/>
    <property type="project" value="UniProtKB-UniRule"/>
</dbReference>
<feature type="binding site" evidence="6">
    <location>
        <begin position="29"/>
        <end position="32"/>
    </location>
    <ligand>
        <name>ATP</name>
        <dbReference type="ChEBI" id="CHEBI:30616"/>
    </ligand>
</feature>
<dbReference type="GO" id="GO:0016853">
    <property type="term" value="F:isomerase activity"/>
    <property type="evidence" value="ECO:0007669"/>
    <property type="project" value="UniProtKB-KW"/>
</dbReference>
<dbReference type="GO" id="GO:0005737">
    <property type="term" value="C:cytoplasm"/>
    <property type="evidence" value="ECO:0007669"/>
    <property type="project" value="UniProtKB-SubCell"/>
</dbReference>
<evidence type="ECO:0000256" key="5">
    <source>
        <dbReference type="ARBA" id="ARBA00023235"/>
    </source>
</evidence>
<dbReference type="PANTHER" id="PTHR45633">
    <property type="entry name" value="60 KDA HEAT SHOCK PROTEIN, MITOCHONDRIAL"/>
    <property type="match status" value="1"/>
</dbReference>
<name>A0A934S9Q5_9BACT</name>
<keyword evidence="10" id="KW-1185">Reference proteome</keyword>
<gene>
    <name evidence="6 9" type="primary">groL</name>
    <name evidence="6" type="synonym">groEL</name>
    <name evidence="9" type="ORF">JIN85_03110</name>
</gene>
<dbReference type="InterPro" id="IPR002423">
    <property type="entry name" value="Cpn60/GroEL/TCP-1"/>
</dbReference>
<dbReference type="NCBIfam" id="NF009489">
    <property type="entry name" value="PRK12851.1"/>
    <property type="match status" value="1"/>
</dbReference>
<dbReference type="HAMAP" id="MF_00600">
    <property type="entry name" value="CH60"/>
    <property type="match status" value="1"/>
</dbReference>
<evidence type="ECO:0000256" key="4">
    <source>
        <dbReference type="ARBA" id="ARBA00023186"/>
    </source>
</evidence>
<comment type="caution">
    <text evidence="9">The sequence shown here is derived from an EMBL/GenBank/DDBJ whole genome shotgun (WGS) entry which is preliminary data.</text>
</comment>
<dbReference type="GO" id="GO:0005524">
    <property type="term" value="F:ATP binding"/>
    <property type="evidence" value="ECO:0007669"/>
    <property type="project" value="UniProtKB-UniRule"/>
</dbReference>
<evidence type="ECO:0000256" key="2">
    <source>
        <dbReference type="ARBA" id="ARBA00022741"/>
    </source>
</evidence>
<feature type="binding site" evidence="6">
    <location>
        <position position="50"/>
    </location>
    <ligand>
        <name>ATP</name>
        <dbReference type="ChEBI" id="CHEBI:30616"/>
    </ligand>
</feature>
<dbReference type="NCBIfam" id="TIGR02348">
    <property type="entry name" value="GroEL"/>
    <property type="match status" value="1"/>
</dbReference>
<dbReference type="InterPro" id="IPR001844">
    <property type="entry name" value="Cpn60/GroEL"/>
</dbReference>
<dbReference type="GO" id="GO:0140662">
    <property type="term" value="F:ATP-dependent protein folding chaperone"/>
    <property type="evidence" value="ECO:0007669"/>
    <property type="project" value="InterPro"/>
</dbReference>
<evidence type="ECO:0000313" key="10">
    <source>
        <dbReference type="Proteomes" id="UP000603141"/>
    </source>
</evidence>
<evidence type="ECO:0000256" key="8">
    <source>
        <dbReference type="RuleBase" id="RU000419"/>
    </source>
</evidence>
<dbReference type="AlphaFoldDB" id="A0A934S9Q5"/>
<dbReference type="Pfam" id="PF00118">
    <property type="entry name" value="Cpn60_TCP1"/>
    <property type="match status" value="1"/>
</dbReference>
<evidence type="ECO:0000313" key="9">
    <source>
        <dbReference type="EMBL" id="MBK1881388.1"/>
    </source>
</evidence>
<evidence type="ECO:0000256" key="7">
    <source>
        <dbReference type="RuleBase" id="RU000418"/>
    </source>
</evidence>
<dbReference type="RefSeq" id="WP_200267539.1">
    <property type="nucleotide sequence ID" value="NZ_JAENIJ010000003.1"/>
</dbReference>
<accession>A0A934S9Q5</accession>
<comment type="subunit">
    <text evidence="6 8">Forms a cylinder of 14 subunits composed of two heptameric rings stacked back-to-back. Interacts with the co-chaperonin GroES.</text>
</comment>
<dbReference type="CDD" id="cd03344">
    <property type="entry name" value="GroEL"/>
    <property type="match status" value="1"/>
</dbReference>
<keyword evidence="5 6" id="KW-0413">Isomerase</keyword>
<feature type="binding site" evidence="6">
    <location>
        <position position="493"/>
    </location>
    <ligand>
        <name>ATP</name>
        <dbReference type="ChEBI" id="CHEBI:30616"/>
    </ligand>
</feature>
<proteinExistence type="inferred from homology"/>
<dbReference type="InterPro" id="IPR027413">
    <property type="entry name" value="GROEL-like_equatorial_sf"/>
</dbReference>
<dbReference type="Gene3D" id="3.30.260.10">
    <property type="entry name" value="TCP-1-like chaperonin intermediate domain"/>
    <property type="match status" value="1"/>
</dbReference>
<feature type="binding site" evidence="6">
    <location>
        <begin position="477"/>
        <end position="479"/>
    </location>
    <ligand>
        <name>ATP</name>
        <dbReference type="ChEBI" id="CHEBI:30616"/>
    </ligand>
</feature>
<dbReference type="SUPFAM" id="SSF52029">
    <property type="entry name" value="GroEL apical domain-like"/>
    <property type="match status" value="1"/>
</dbReference>
<evidence type="ECO:0000256" key="1">
    <source>
        <dbReference type="ARBA" id="ARBA00006607"/>
    </source>
</evidence>
<dbReference type="FunFam" id="3.50.7.10:FF:000001">
    <property type="entry name" value="60 kDa chaperonin"/>
    <property type="match status" value="1"/>
</dbReference>
<dbReference type="NCBIfam" id="NF000592">
    <property type="entry name" value="PRK00013.1"/>
    <property type="match status" value="1"/>
</dbReference>
<comment type="similarity">
    <text evidence="1 6 7">Belongs to the chaperonin (HSP60) family.</text>
</comment>
<keyword evidence="6" id="KW-0963">Cytoplasm</keyword>
<dbReference type="Gene3D" id="3.50.7.10">
    <property type="entry name" value="GroEL"/>
    <property type="match status" value="1"/>
</dbReference>
<dbReference type="Proteomes" id="UP000603141">
    <property type="component" value="Unassembled WGS sequence"/>
</dbReference>
<keyword evidence="4 6" id="KW-0143">Chaperone</keyword>
<dbReference type="SUPFAM" id="SSF54849">
    <property type="entry name" value="GroEL-intermediate domain like"/>
    <property type="match status" value="1"/>
</dbReference>
<dbReference type="InterPro" id="IPR018370">
    <property type="entry name" value="Chaperonin_Cpn60_CS"/>
</dbReference>
<dbReference type="GO" id="GO:0042026">
    <property type="term" value="P:protein refolding"/>
    <property type="evidence" value="ECO:0007669"/>
    <property type="project" value="UniProtKB-UniRule"/>
</dbReference>
<dbReference type="InterPro" id="IPR027410">
    <property type="entry name" value="TCP-1-like_intermed_sf"/>
</dbReference>
<dbReference type="PROSITE" id="PS00296">
    <property type="entry name" value="CHAPERONINS_CPN60"/>
    <property type="match status" value="1"/>
</dbReference>
<dbReference type="SUPFAM" id="SSF48592">
    <property type="entry name" value="GroEL equatorial domain-like"/>
    <property type="match status" value="1"/>
</dbReference>
<dbReference type="EC" id="5.6.1.7" evidence="6"/>
<reference evidence="9" key="1">
    <citation type="submission" date="2021-01" db="EMBL/GenBank/DDBJ databases">
        <title>Modified the classification status of verrucomicrobia.</title>
        <authorList>
            <person name="Feng X."/>
        </authorList>
    </citation>
    <scope>NUCLEOTIDE SEQUENCE</scope>
    <source>
        <strain evidence="9">KCTC 22041</strain>
    </source>
</reference>
<dbReference type="Gene3D" id="1.10.560.10">
    <property type="entry name" value="GroEL-like equatorial domain"/>
    <property type="match status" value="1"/>
</dbReference>
<feature type="binding site" evidence="6">
    <location>
        <begin position="86"/>
        <end position="90"/>
    </location>
    <ligand>
        <name>ATP</name>
        <dbReference type="ChEBI" id="CHEBI:30616"/>
    </ligand>
</feature>
<organism evidence="9 10">
    <name type="scientific">Luteolibacter pohnpeiensis</name>
    <dbReference type="NCBI Taxonomy" id="454153"/>
    <lineage>
        <taxon>Bacteria</taxon>
        <taxon>Pseudomonadati</taxon>
        <taxon>Verrucomicrobiota</taxon>
        <taxon>Verrucomicrobiia</taxon>
        <taxon>Verrucomicrobiales</taxon>
        <taxon>Verrucomicrobiaceae</taxon>
        <taxon>Luteolibacter</taxon>
    </lineage>
</organism>
<dbReference type="NCBIfam" id="NF009487">
    <property type="entry name" value="PRK12849.1"/>
    <property type="match status" value="1"/>
</dbReference>